<reference evidence="1" key="2">
    <citation type="submission" date="2020-09" db="EMBL/GenBank/DDBJ databases">
        <authorList>
            <person name="Sun Q."/>
            <person name="Ohkuma M."/>
        </authorList>
    </citation>
    <scope>NUCLEOTIDE SEQUENCE</scope>
    <source>
        <strain evidence="1">JCM 4122</strain>
    </source>
</reference>
<sequence length="187" mass="20248">MAVAIGSKVREQLVRAVLRARIVLAAANGVANGAITRQFEVSGNTVRKWRGRFAALGLNGLRDAERSGRPKIYGPEVRVAIVATATSRPPHPEVTWSCRAIAQHVADACSVSVSASQVGRVLAGLDLKLHKVWGWLTRRDTPEFWQGASGVCALYLDPPEGQWCSPLTRRLRSPPVHAAIPVVPHAR</sequence>
<evidence type="ECO:0008006" key="3">
    <source>
        <dbReference type="Google" id="ProtNLM"/>
    </source>
</evidence>
<evidence type="ECO:0000313" key="1">
    <source>
        <dbReference type="EMBL" id="GHG04440.1"/>
    </source>
</evidence>
<organism evidence="1 2">
    <name type="scientific">Streptomyces filamentosus</name>
    <name type="common">Streptomyces roseosporus</name>
    <dbReference type="NCBI Taxonomy" id="67294"/>
    <lineage>
        <taxon>Bacteria</taxon>
        <taxon>Bacillati</taxon>
        <taxon>Actinomycetota</taxon>
        <taxon>Actinomycetes</taxon>
        <taxon>Kitasatosporales</taxon>
        <taxon>Streptomycetaceae</taxon>
        <taxon>Streptomyces</taxon>
    </lineage>
</organism>
<gene>
    <name evidence="1" type="ORF">GCM10017667_38690</name>
</gene>
<dbReference type="Pfam" id="PF13565">
    <property type="entry name" value="HTH_32"/>
    <property type="match status" value="1"/>
</dbReference>
<evidence type="ECO:0000313" key="2">
    <source>
        <dbReference type="Proteomes" id="UP000632849"/>
    </source>
</evidence>
<dbReference type="InterPro" id="IPR009057">
    <property type="entry name" value="Homeodomain-like_sf"/>
</dbReference>
<comment type="caution">
    <text evidence="1">The sequence shown here is derived from an EMBL/GenBank/DDBJ whole genome shotgun (WGS) entry which is preliminary data.</text>
</comment>
<name>A0A919BPF7_STRFL</name>
<dbReference type="AlphaFoldDB" id="A0A919BPF7"/>
<dbReference type="RefSeq" id="WP_190042347.1">
    <property type="nucleotide sequence ID" value="NZ_BNBE01000002.1"/>
</dbReference>
<accession>A0A919BPF7</accession>
<dbReference type="Proteomes" id="UP000632849">
    <property type="component" value="Unassembled WGS sequence"/>
</dbReference>
<protein>
    <recommendedName>
        <fullName evidence="3">Transposase</fullName>
    </recommendedName>
</protein>
<dbReference type="SUPFAM" id="SSF46689">
    <property type="entry name" value="Homeodomain-like"/>
    <property type="match status" value="1"/>
</dbReference>
<reference evidence="1" key="1">
    <citation type="journal article" date="2014" name="Int. J. Syst. Evol. Microbiol.">
        <title>Complete genome sequence of Corynebacterium casei LMG S-19264T (=DSM 44701T), isolated from a smear-ripened cheese.</title>
        <authorList>
            <consortium name="US DOE Joint Genome Institute (JGI-PGF)"/>
            <person name="Walter F."/>
            <person name="Albersmeier A."/>
            <person name="Kalinowski J."/>
            <person name="Ruckert C."/>
        </authorList>
    </citation>
    <scope>NUCLEOTIDE SEQUENCE</scope>
    <source>
        <strain evidence="1">JCM 4122</strain>
    </source>
</reference>
<dbReference type="EMBL" id="BNBE01000002">
    <property type="protein sequence ID" value="GHG04440.1"/>
    <property type="molecule type" value="Genomic_DNA"/>
</dbReference>
<proteinExistence type="predicted"/>
<keyword evidence="2" id="KW-1185">Reference proteome</keyword>